<reference evidence="1 2" key="1">
    <citation type="submission" date="2019-05" db="EMBL/GenBank/DDBJ databases">
        <title>Arcobacter sp. nov., isolated from sea sediment.</title>
        <authorList>
            <person name="Kim W."/>
        </authorList>
    </citation>
    <scope>NUCLEOTIDE SEQUENCE [LARGE SCALE GENOMIC DNA]</scope>
    <source>
        <strain evidence="1 2">CAU 1517</strain>
    </source>
</reference>
<evidence type="ECO:0000313" key="1">
    <source>
        <dbReference type="EMBL" id="TLP40728.1"/>
    </source>
</evidence>
<comment type="caution">
    <text evidence="1">The sequence shown here is derived from an EMBL/GenBank/DDBJ whole genome shotgun (WGS) entry which is preliminary data.</text>
</comment>
<dbReference type="AlphaFoldDB" id="A0A5R8Y432"/>
<dbReference type="Proteomes" id="UP000308901">
    <property type="component" value="Unassembled WGS sequence"/>
</dbReference>
<sequence length="97" mass="11255">MAKITLDIDDKNLPTVLNILENLKTGLIKNIDLNKKTNIKPVSSSINNNENKRYMSKDTYKQKLQQQKVLEDQFLARPTSSNKYLSKEEFKQKLKGK</sequence>
<organism evidence="1 2">
    <name type="scientific">Arcobacter arenosus</name>
    <dbReference type="NCBI Taxonomy" id="2576037"/>
    <lineage>
        <taxon>Bacteria</taxon>
        <taxon>Pseudomonadati</taxon>
        <taxon>Campylobacterota</taxon>
        <taxon>Epsilonproteobacteria</taxon>
        <taxon>Campylobacterales</taxon>
        <taxon>Arcobacteraceae</taxon>
        <taxon>Arcobacter</taxon>
    </lineage>
</organism>
<accession>A0A5R8Y432</accession>
<proteinExistence type="predicted"/>
<name>A0A5R8Y432_9BACT</name>
<dbReference type="RefSeq" id="WP_138151069.1">
    <property type="nucleotide sequence ID" value="NZ_VANU01000001.1"/>
</dbReference>
<gene>
    <name evidence="1" type="ORF">FDK22_01560</name>
</gene>
<dbReference type="EMBL" id="VANU01000001">
    <property type="protein sequence ID" value="TLP40728.1"/>
    <property type="molecule type" value="Genomic_DNA"/>
</dbReference>
<evidence type="ECO:0000313" key="2">
    <source>
        <dbReference type="Proteomes" id="UP000308901"/>
    </source>
</evidence>
<dbReference type="OrthoDB" id="5365800at2"/>
<keyword evidence="2" id="KW-1185">Reference proteome</keyword>
<protein>
    <submittedName>
        <fullName evidence="1">Uncharacterized protein</fullName>
    </submittedName>
</protein>